<accession>A0A0E9R2N7</accession>
<dbReference type="EMBL" id="GBXM01107530">
    <property type="protein sequence ID" value="JAH01047.1"/>
    <property type="molecule type" value="Transcribed_RNA"/>
</dbReference>
<protein>
    <submittedName>
        <fullName evidence="1">Uncharacterized protein</fullName>
    </submittedName>
</protein>
<sequence>MGWIIGGEIRSPLPPAALHIFCQSLVT</sequence>
<reference evidence="1" key="2">
    <citation type="journal article" date="2015" name="Fish Shellfish Immunol.">
        <title>Early steps in the European eel (Anguilla anguilla)-Vibrio vulnificus interaction in the gills: Role of the RtxA13 toxin.</title>
        <authorList>
            <person name="Callol A."/>
            <person name="Pajuelo D."/>
            <person name="Ebbesson L."/>
            <person name="Teles M."/>
            <person name="MacKenzie S."/>
            <person name="Amaro C."/>
        </authorList>
    </citation>
    <scope>NUCLEOTIDE SEQUENCE</scope>
</reference>
<organism evidence="1">
    <name type="scientific">Anguilla anguilla</name>
    <name type="common">European freshwater eel</name>
    <name type="synonym">Muraena anguilla</name>
    <dbReference type="NCBI Taxonomy" id="7936"/>
    <lineage>
        <taxon>Eukaryota</taxon>
        <taxon>Metazoa</taxon>
        <taxon>Chordata</taxon>
        <taxon>Craniata</taxon>
        <taxon>Vertebrata</taxon>
        <taxon>Euteleostomi</taxon>
        <taxon>Actinopterygii</taxon>
        <taxon>Neopterygii</taxon>
        <taxon>Teleostei</taxon>
        <taxon>Anguilliformes</taxon>
        <taxon>Anguillidae</taxon>
        <taxon>Anguilla</taxon>
    </lineage>
</organism>
<dbReference type="AlphaFoldDB" id="A0A0E9R2N7"/>
<reference evidence="1" key="1">
    <citation type="submission" date="2014-11" db="EMBL/GenBank/DDBJ databases">
        <authorList>
            <person name="Amaro Gonzalez C."/>
        </authorList>
    </citation>
    <scope>NUCLEOTIDE SEQUENCE</scope>
</reference>
<name>A0A0E9R2N7_ANGAN</name>
<proteinExistence type="predicted"/>
<evidence type="ECO:0000313" key="1">
    <source>
        <dbReference type="EMBL" id="JAH23421.1"/>
    </source>
</evidence>
<dbReference type="EMBL" id="GBXM01085156">
    <property type="protein sequence ID" value="JAH23421.1"/>
    <property type="molecule type" value="Transcribed_RNA"/>
</dbReference>